<dbReference type="InterPro" id="IPR001296">
    <property type="entry name" value="Glyco_trans_1"/>
</dbReference>
<dbReference type="EMBL" id="CP001731">
    <property type="protein sequence ID" value="ADB86773.1"/>
    <property type="molecule type" value="Genomic_DNA"/>
</dbReference>
<dbReference type="PANTHER" id="PTHR45919">
    <property type="entry name" value="GDP-MAN:MAN(3)GLCNAC(2)-PP-DOL ALPHA-1,2-MANNOSYLTRANSFERASE"/>
    <property type="match status" value="1"/>
</dbReference>
<dbReference type="Gene3D" id="3.40.50.2000">
    <property type="entry name" value="Glycogen Phosphorylase B"/>
    <property type="match status" value="1"/>
</dbReference>
<dbReference type="CDD" id="cd03801">
    <property type="entry name" value="GT4_PimA-like"/>
    <property type="match status" value="1"/>
</dbReference>
<dbReference type="CAZy" id="GT4">
    <property type="family name" value="Glycosyltransferase Family 4"/>
</dbReference>
<protein>
    <submittedName>
        <fullName evidence="2">Glycosyl transferase, group 1</fullName>
    </submittedName>
</protein>
<feature type="domain" description="Glycosyl transferase family 1" evidence="1">
    <location>
        <begin position="170"/>
        <end position="292"/>
    </location>
</feature>
<reference evidence="3" key="1">
    <citation type="journal article" date="2009" name="Proc. Natl. Acad. Sci. U.S.A.">
        <title>Biogeography of the Sulfolobus islandicus pan-genome.</title>
        <authorList>
            <person name="Reno M.L."/>
            <person name="Held N.L."/>
            <person name="Fields C.J."/>
            <person name="Burke P.V."/>
            <person name="Whitaker R.J."/>
        </authorList>
    </citation>
    <scope>NUCLEOTIDE SEQUENCE [LARGE SCALE GENOMIC DNA]</scope>
    <source>
        <strain evidence="3">L.D.8.5 / Lassen #2</strain>
    </source>
</reference>
<evidence type="ECO:0000313" key="3">
    <source>
        <dbReference type="Proteomes" id="UP000001404"/>
    </source>
</evidence>
<dbReference type="InterPro" id="IPR038013">
    <property type="entry name" value="ALG11"/>
</dbReference>
<dbReference type="RefSeq" id="WP_012952692.1">
    <property type="nucleotide sequence ID" value="NC_013769.1"/>
</dbReference>
<dbReference type="HOGENOM" id="CLU_017896_3_0_2"/>
<evidence type="ECO:0000313" key="2">
    <source>
        <dbReference type="EMBL" id="ADB86773.1"/>
    </source>
</evidence>
<keyword evidence="2" id="KW-0808">Transferase</keyword>
<dbReference type="GO" id="GO:0016020">
    <property type="term" value="C:membrane"/>
    <property type="evidence" value="ECO:0007669"/>
    <property type="project" value="TreeGrafter"/>
</dbReference>
<sequence>MKTISVILFDMSTLGGIQLMTVDTLCLLAKNRYDVTLVTMSLSERVLTSLRNCEGNLKIKLLPKISNVTFQMIYSMFYKKDESFSINMHGDIQPIASDIVYFHQFNTDYRIRSSSLKRIILLPQYSIRKRFIEELRRRGSLVLVNSSWTQAEAKYFWNLDAKILYPPVHTEKFRKIDNPNRSDVVLTISRFSRDRGLDNVLNVAKELKKIKFVIAGYLQEPEYFIELKMKKSENIELYPNVNEGTKLRLLSVSKVYFNPTPYIEGFGISVIEGMSAGLIPVTRNKGGVIDFVPKEYMFNEINEALSKIDYGIKNWNFYSMRMMKELADRFSLENYEKNLLDIVSKYL</sequence>
<name>D2PJ20_SACI9</name>
<gene>
    <name evidence="2" type="ordered locus">LD85_1091</name>
</gene>
<dbReference type="SUPFAM" id="SSF53756">
    <property type="entry name" value="UDP-Glycosyltransferase/glycogen phosphorylase"/>
    <property type="match status" value="1"/>
</dbReference>
<dbReference type="PANTHER" id="PTHR45919:SF1">
    <property type="entry name" value="GDP-MAN:MAN(3)GLCNAC(2)-PP-DOL ALPHA-1,2-MANNOSYLTRANSFERASE"/>
    <property type="match status" value="1"/>
</dbReference>
<dbReference type="AlphaFoldDB" id="D2PJ20"/>
<dbReference type="GO" id="GO:0004377">
    <property type="term" value="F:GDP-Man:Man(3)GlcNAc(2)-PP-Dol alpha-1,2-mannosyltransferase activity"/>
    <property type="evidence" value="ECO:0007669"/>
    <property type="project" value="InterPro"/>
</dbReference>
<organism evidence="2 3">
    <name type="scientific">Saccharolobus islandicus (strain L.D.8.5 / Lassen #2)</name>
    <name type="common">Sulfolobus islandicus</name>
    <dbReference type="NCBI Taxonomy" id="425944"/>
    <lineage>
        <taxon>Archaea</taxon>
        <taxon>Thermoproteota</taxon>
        <taxon>Thermoprotei</taxon>
        <taxon>Sulfolobales</taxon>
        <taxon>Sulfolobaceae</taxon>
        <taxon>Saccharolobus</taxon>
    </lineage>
</organism>
<dbReference type="KEGG" id="sii:LD85_1091"/>
<accession>D2PJ20</accession>
<dbReference type="Pfam" id="PF00534">
    <property type="entry name" value="Glycos_transf_1"/>
    <property type="match status" value="1"/>
</dbReference>
<dbReference type="GO" id="GO:0006487">
    <property type="term" value="P:protein N-linked glycosylation"/>
    <property type="evidence" value="ECO:0007669"/>
    <property type="project" value="TreeGrafter"/>
</dbReference>
<evidence type="ECO:0000259" key="1">
    <source>
        <dbReference type="Pfam" id="PF00534"/>
    </source>
</evidence>
<proteinExistence type="predicted"/>
<dbReference type="Proteomes" id="UP000001404">
    <property type="component" value="Chromosome"/>
</dbReference>